<keyword evidence="9" id="KW-0007">Acetylation</keyword>
<dbReference type="SUPFAM" id="SSF51569">
    <property type="entry name" value="Aldolase"/>
    <property type="match status" value="1"/>
</dbReference>
<evidence type="ECO:0000256" key="12">
    <source>
        <dbReference type="ARBA" id="ARBA00023140"/>
    </source>
</evidence>
<organism evidence="19 20">
    <name type="scientific">Geotrypetes seraphini</name>
    <name type="common">Gaboon caecilian</name>
    <name type="synonym">Caecilia seraphini</name>
    <dbReference type="NCBI Taxonomy" id="260995"/>
    <lineage>
        <taxon>Eukaryota</taxon>
        <taxon>Metazoa</taxon>
        <taxon>Chordata</taxon>
        <taxon>Craniata</taxon>
        <taxon>Vertebrata</taxon>
        <taxon>Euteleostomi</taxon>
        <taxon>Amphibia</taxon>
        <taxon>Gymnophiona</taxon>
        <taxon>Geotrypetes</taxon>
    </lineage>
</organism>
<dbReference type="Proteomes" id="UP000515159">
    <property type="component" value="Chromosome 8"/>
</dbReference>
<dbReference type="KEGG" id="gsh:117365887"/>
<dbReference type="GO" id="GO:0046872">
    <property type="term" value="F:metal ion binding"/>
    <property type="evidence" value="ECO:0007669"/>
    <property type="project" value="UniProtKB-KW"/>
</dbReference>
<dbReference type="GeneID" id="117365887"/>
<feature type="domain" description="Pyruvate carboxyltransferase" evidence="18">
    <location>
        <begin position="94"/>
        <end position="361"/>
    </location>
</feature>
<evidence type="ECO:0000256" key="1">
    <source>
        <dbReference type="ARBA" id="ARBA00004275"/>
    </source>
</evidence>
<evidence type="ECO:0000259" key="18">
    <source>
        <dbReference type="PROSITE" id="PS50991"/>
    </source>
</evidence>
<dbReference type="InterPro" id="IPR013785">
    <property type="entry name" value="Aldolase_TIM"/>
</dbReference>
<comment type="pathway">
    <text evidence="3">Metabolic intermediate metabolism; (S)-3-hydroxy-3-methylglutaryl-CoA degradation; acetoacetate from (S)-3-hydroxy-3-methylglutaryl-CoA: step 1/1.</text>
</comment>
<dbReference type="PROSITE" id="PS01062">
    <property type="entry name" value="HMG_COA_LYASE"/>
    <property type="match status" value="1"/>
</dbReference>
<evidence type="ECO:0000256" key="5">
    <source>
        <dbReference type="ARBA" id="ARBA00011413"/>
    </source>
</evidence>
<keyword evidence="13" id="KW-1015">Disulfide bond</keyword>
<keyword evidence="11" id="KW-0496">Mitochondrion</keyword>
<dbReference type="CTD" id="3155"/>
<evidence type="ECO:0000256" key="11">
    <source>
        <dbReference type="ARBA" id="ARBA00023128"/>
    </source>
</evidence>
<dbReference type="InterPro" id="IPR043594">
    <property type="entry name" value="HMGL"/>
</dbReference>
<evidence type="ECO:0000256" key="17">
    <source>
        <dbReference type="ARBA" id="ARBA00049960"/>
    </source>
</evidence>
<dbReference type="InterPro" id="IPR000138">
    <property type="entry name" value="HMG_CoA_lyase_AS"/>
</dbReference>
<dbReference type="EC" id="4.1.3.4" evidence="6"/>
<comment type="function">
    <text evidence="17">Mitochondrial 3-hydroxy-3-methylglutaryl-CoA lyase that catalyzes a cation-dependent cleavage of (S)-3-hydroxy-3-methylglutaryl-CoA into acetyl-CoA and acetoacetate, a key step in ketogenesis. Terminal step in leucine catabolism. Ketone bodies (beta-hydroxybutyrate, acetoacetate and acetone) are essential as an alternative source of energy to glucose, as lipid precursors and as regulators of metabolism.</text>
</comment>
<comment type="similarity">
    <text evidence="4">Belongs to the HMG-CoA lyase family.</text>
</comment>
<dbReference type="Pfam" id="PF00682">
    <property type="entry name" value="HMGL-like"/>
    <property type="match status" value="1"/>
</dbReference>
<dbReference type="FunFam" id="3.20.20.70:FF:000038">
    <property type="entry name" value="Hydroxymethylglutaryl-CoA lyase, mitochondrial"/>
    <property type="match status" value="1"/>
</dbReference>
<evidence type="ECO:0000256" key="2">
    <source>
        <dbReference type="ARBA" id="ARBA00004305"/>
    </source>
</evidence>
<accession>A0A6P8S4K2</accession>
<dbReference type="OrthoDB" id="1905920at2759"/>
<keyword evidence="10" id="KW-0443">Lipid metabolism</keyword>
<evidence type="ECO:0000313" key="20">
    <source>
        <dbReference type="RefSeq" id="XP_033812702.1"/>
    </source>
</evidence>
<keyword evidence="19" id="KW-1185">Reference proteome</keyword>
<dbReference type="AlphaFoldDB" id="A0A6P8S4K2"/>
<comment type="catalytic activity">
    <reaction evidence="16">
        <text>(3S)-3-hydroxy-3-methylglutaryl-CoA = acetoacetate + acetyl-CoA</text>
        <dbReference type="Rhea" id="RHEA:24404"/>
        <dbReference type="ChEBI" id="CHEBI:13705"/>
        <dbReference type="ChEBI" id="CHEBI:43074"/>
        <dbReference type="ChEBI" id="CHEBI:57288"/>
        <dbReference type="EC" id="4.1.3.4"/>
    </reaction>
</comment>
<keyword evidence="14 20" id="KW-0456">Lyase</keyword>
<evidence type="ECO:0000256" key="6">
    <source>
        <dbReference type="ARBA" id="ARBA00012910"/>
    </source>
</evidence>
<evidence type="ECO:0000256" key="14">
    <source>
        <dbReference type="ARBA" id="ARBA00023239"/>
    </source>
</evidence>
<dbReference type="GO" id="GO:0006552">
    <property type="term" value="P:L-leucine catabolic process"/>
    <property type="evidence" value="ECO:0007669"/>
    <property type="project" value="TreeGrafter"/>
</dbReference>
<evidence type="ECO:0000313" key="19">
    <source>
        <dbReference type="Proteomes" id="UP000515159"/>
    </source>
</evidence>
<dbReference type="Gene3D" id="3.20.20.70">
    <property type="entry name" value="Aldolase class I"/>
    <property type="match status" value="1"/>
</dbReference>
<gene>
    <name evidence="20" type="primary">HMGCL</name>
</gene>
<proteinExistence type="inferred from homology"/>
<name>A0A6P8S4K2_GEOSA</name>
<evidence type="ECO:0000256" key="15">
    <source>
        <dbReference type="ARBA" id="ARBA00030891"/>
    </source>
</evidence>
<evidence type="ECO:0000256" key="7">
    <source>
        <dbReference type="ARBA" id="ARBA00014045"/>
    </source>
</evidence>
<reference evidence="20" key="1">
    <citation type="submission" date="2025-08" db="UniProtKB">
        <authorList>
            <consortium name="RefSeq"/>
        </authorList>
    </citation>
    <scope>IDENTIFICATION</scope>
</reference>
<dbReference type="InterPro" id="IPR000891">
    <property type="entry name" value="PYR_CT"/>
</dbReference>
<dbReference type="NCBIfam" id="NF004283">
    <property type="entry name" value="PRK05692.1"/>
    <property type="match status" value="1"/>
</dbReference>
<evidence type="ECO:0000256" key="4">
    <source>
        <dbReference type="ARBA" id="ARBA00009405"/>
    </source>
</evidence>
<evidence type="ECO:0000256" key="13">
    <source>
        <dbReference type="ARBA" id="ARBA00023157"/>
    </source>
</evidence>
<keyword evidence="8" id="KW-0479">Metal-binding</keyword>
<evidence type="ECO:0000256" key="8">
    <source>
        <dbReference type="ARBA" id="ARBA00022723"/>
    </source>
</evidence>
<comment type="subunit">
    <text evidence="5">Homodimer; disulfide-linked. Can also form homotetramers.</text>
</comment>
<protein>
    <recommendedName>
        <fullName evidence="7">Hydroxymethylglutaryl-CoA lyase, mitochondrial</fullName>
        <ecNumber evidence="6">4.1.3.4</ecNumber>
    </recommendedName>
    <alternativeName>
        <fullName evidence="15">3-hydroxy-3-methylglutarate-CoA lyase</fullName>
    </alternativeName>
</protein>
<evidence type="ECO:0000256" key="16">
    <source>
        <dbReference type="ARBA" id="ARBA00049877"/>
    </source>
</evidence>
<dbReference type="RefSeq" id="XP_033812702.1">
    <property type="nucleotide sequence ID" value="XM_033956811.1"/>
</dbReference>
<dbReference type="PROSITE" id="PS50991">
    <property type="entry name" value="PYR_CT"/>
    <property type="match status" value="1"/>
</dbReference>
<dbReference type="GO" id="GO:0046951">
    <property type="term" value="P:ketone body biosynthetic process"/>
    <property type="evidence" value="ECO:0007669"/>
    <property type="project" value="TreeGrafter"/>
</dbReference>
<evidence type="ECO:0000256" key="10">
    <source>
        <dbReference type="ARBA" id="ARBA00023098"/>
    </source>
</evidence>
<keyword evidence="12" id="KW-0576">Peroxisome</keyword>
<evidence type="ECO:0000256" key="9">
    <source>
        <dbReference type="ARBA" id="ARBA00022990"/>
    </source>
</evidence>
<dbReference type="FunCoup" id="A0A6P8S4K2">
    <property type="interactions" value="1282"/>
</dbReference>
<dbReference type="GO" id="GO:0005777">
    <property type="term" value="C:peroxisome"/>
    <property type="evidence" value="ECO:0007669"/>
    <property type="project" value="UniProtKB-SubCell"/>
</dbReference>
<comment type="subcellular location">
    <subcellularLocation>
        <location evidence="2">Mitochondrion matrix</location>
    </subcellularLocation>
    <subcellularLocation>
        <location evidence="1">Peroxisome</location>
    </subcellularLocation>
</comment>
<dbReference type="GO" id="GO:0004419">
    <property type="term" value="F:hydroxymethylglutaryl-CoA lyase activity"/>
    <property type="evidence" value="ECO:0007669"/>
    <property type="project" value="UniProtKB-EC"/>
</dbReference>
<dbReference type="UniPathway" id="UPA00896">
    <property type="reaction ID" value="UER00863"/>
</dbReference>
<evidence type="ECO:0000256" key="3">
    <source>
        <dbReference type="ARBA" id="ARBA00005143"/>
    </source>
</evidence>
<sequence length="386" mass="40860">MEQAQILATLAGERQGQCDDLKAILKSSEERWEANQEAMMRQHGELISTMQDQAKVFSQVLQKTAIQPGGQTLPAVSVPAPNDISTAGSFPKKVKIVEVGPRDGLQNEKSLVPTDVKIQLINMLSEAGLPVIEVTSFVSPKWVPQMADQVEVLQGIQIFPGTNYPVLTPNLKGFQAAVAAGAKEVSIFAAASELFSKKNINCSIDESLQRFQKVVRAAGEANILVRGYVSCVLGCPYEGKIAPAKVAEVAKAMFSMGCYEISLGDTIGVGTPGGMKEMLSAVMKEIPVEALAVHCHDTYGQALANILIALQMGVGVVDSSVAGLGGCPYAQGASGNVATEDVVYMLHGLGIHTGVDLKKIVEAGSFICKALDRRNGSKVSQASCKL</sequence>
<dbReference type="GO" id="GO:0005759">
    <property type="term" value="C:mitochondrial matrix"/>
    <property type="evidence" value="ECO:0007669"/>
    <property type="project" value="UniProtKB-SubCell"/>
</dbReference>
<dbReference type="InParanoid" id="A0A6P8S4K2"/>
<dbReference type="PANTHER" id="PTHR42738:SF1">
    <property type="entry name" value="HYDROXYMETHYLGLUTARYL-COA LYASE, MITOCHONDRIAL"/>
    <property type="match status" value="1"/>
</dbReference>
<dbReference type="PANTHER" id="PTHR42738">
    <property type="entry name" value="HYDROXYMETHYLGLUTARYL-COA LYASE"/>
    <property type="match status" value="1"/>
</dbReference>
<dbReference type="CDD" id="cd07938">
    <property type="entry name" value="DRE_TIM_HMGL"/>
    <property type="match status" value="1"/>
</dbReference>